<comment type="caution">
    <text evidence="8">The sequence shown here is derived from an EMBL/GenBank/DDBJ whole genome shotgun (WGS) entry which is preliminary data.</text>
</comment>
<dbReference type="GO" id="GO:0005680">
    <property type="term" value="C:anaphase-promoting complex"/>
    <property type="evidence" value="ECO:0007669"/>
    <property type="project" value="InterPro"/>
</dbReference>
<evidence type="ECO:0000256" key="7">
    <source>
        <dbReference type="SAM" id="SignalP"/>
    </source>
</evidence>
<keyword evidence="4" id="KW-0833">Ubl conjugation pathway</keyword>
<evidence type="ECO:0000256" key="3">
    <source>
        <dbReference type="ARBA" id="ARBA00022776"/>
    </source>
</evidence>
<dbReference type="EMBL" id="JAULSV010000002">
    <property type="protein sequence ID" value="KAK0652317.1"/>
    <property type="molecule type" value="Genomic_DNA"/>
</dbReference>
<proteinExistence type="inferred from homology"/>
<accession>A0AA39YIT8</accession>
<keyword evidence="5" id="KW-0131">Cell cycle</keyword>
<organism evidence="8 9">
    <name type="scientific">Cercophora newfieldiana</name>
    <dbReference type="NCBI Taxonomy" id="92897"/>
    <lineage>
        <taxon>Eukaryota</taxon>
        <taxon>Fungi</taxon>
        <taxon>Dikarya</taxon>
        <taxon>Ascomycota</taxon>
        <taxon>Pezizomycotina</taxon>
        <taxon>Sordariomycetes</taxon>
        <taxon>Sordariomycetidae</taxon>
        <taxon>Sordariales</taxon>
        <taxon>Lasiosphaeriaceae</taxon>
        <taxon>Cercophora</taxon>
    </lineage>
</organism>
<sequence length="577" mass="64032">MLFLAIFVLLSLLGVFGHAGARDFGDPDDLSSNGTMICEPDTAEPFDDDLNYFDCRTAYHLLDTYQGRDARDGNGTFYLEHGECTRPLVVNNCSFTFCNLAFYGPRIRQLVNATHVAENCLLYLVKNASWIADASPDYPSPWNFTFQFPNTEKHTNPTDPAPLEARNEDNGTTCDSKFTMGMPNINDCAAAIKGLSRYQGRKGDQEGFFTLHSHTCTEPIISGSCSLVLCDNVSDNLTETFPAWFFQQLINETVYSKCLENGQYGTYSEVDTWNFTLAPVHFYPVVLGPDIVARDDTQPDDTSSNKTVYFEPTMMKDPILRVIGNAPATCTDQMRPDFVGLDCREAMNVMFSKDLWTNPIDFPSNNCLDGSTPGNTCTATICDFHPEERGSRYNTTALFETVLSVHRNCSKWGKGGFWTYEGTQITFSGSCSHNNPHPSSAPHLTFIPDSDLSFVLNAPIPSTMNKDSTYTYVHMQSSRDADFFEDFCKDKLPADDIYVPPHLQPINPEDEDDVVPDQHAAFGITKATQKVREPAWKDLGLGELMGKGPGEGSSSKGGKVARAGRKRGGAQYRGMPR</sequence>
<evidence type="ECO:0000256" key="6">
    <source>
        <dbReference type="SAM" id="MobiDB-lite"/>
    </source>
</evidence>
<dbReference type="PANTHER" id="PTHR28526:SF1">
    <property type="entry name" value="ANAPHASE-PROMOTING COMPLEX SUBUNIT 13"/>
    <property type="match status" value="1"/>
</dbReference>
<name>A0AA39YIT8_9PEZI</name>
<evidence type="ECO:0000256" key="2">
    <source>
        <dbReference type="ARBA" id="ARBA00022618"/>
    </source>
</evidence>
<keyword evidence="7" id="KW-0732">Signal</keyword>
<keyword evidence="2" id="KW-0132">Cell division</keyword>
<dbReference type="AlphaFoldDB" id="A0AA39YIT8"/>
<keyword evidence="3" id="KW-0498">Mitosis</keyword>
<evidence type="ECO:0000313" key="8">
    <source>
        <dbReference type="EMBL" id="KAK0652317.1"/>
    </source>
</evidence>
<feature type="compositionally biased region" description="Low complexity" evidence="6">
    <location>
        <begin position="552"/>
        <end position="561"/>
    </location>
</feature>
<dbReference type="GO" id="GO:0051301">
    <property type="term" value="P:cell division"/>
    <property type="evidence" value="ECO:0007669"/>
    <property type="project" value="UniProtKB-KW"/>
</dbReference>
<dbReference type="InterPro" id="IPR008401">
    <property type="entry name" value="Apc13"/>
</dbReference>
<dbReference type="Pfam" id="PF05839">
    <property type="entry name" value="Apc13p"/>
    <property type="match status" value="1"/>
</dbReference>
<dbReference type="PANTHER" id="PTHR28526">
    <property type="entry name" value="ANAPHASE-PROMOTING COMPLEX SUBUNIT 13"/>
    <property type="match status" value="1"/>
</dbReference>
<feature type="signal peptide" evidence="7">
    <location>
        <begin position="1"/>
        <end position="21"/>
    </location>
</feature>
<dbReference type="Proteomes" id="UP001174936">
    <property type="component" value="Unassembled WGS sequence"/>
</dbReference>
<evidence type="ECO:0000313" key="9">
    <source>
        <dbReference type="Proteomes" id="UP001174936"/>
    </source>
</evidence>
<evidence type="ECO:0000256" key="1">
    <source>
        <dbReference type="ARBA" id="ARBA00006940"/>
    </source>
</evidence>
<feature type="chain" id="PRO_5041347651" evidence="7">
    <location>
        <begin position="22"/>
        <end position="577"/>
    </location>
</feature>
<protein>
    <submittedName>
        <fullName evidence="8">Apc13p protein-domain-containing protein</fullName>
    </submittedName>
</protein>
<reference evidence="8" key="1">
    <citation type="submission" date="2023-06" db="EMBL/GenBank/DDBJ databases">
        <title>Genome-scale phylogeny and comparative genomics of the fungal order Sordariales.</title>
        <authorList>
            <consortium name="Lawrence Berkeley National Laboratory"/>
            <person name="Hensen N."/>
            <person name="Bonometti L."/>
            <person name="Westerberg I."/>
            <person name="Brannstrom I.O."/>
            <person name="Guillou S."/>
            <person name="Cros-Aarteil S."/>
            <person name="Calhoun S."/>
            <person name="Haridas S."/>
            <person name="Kuo A."/>
            <person name="Mondo S."/>
            <person name="Pangilinan J."/>
            <person name="Riley R."/>
            <person name="Labutti K."/>
            <person name="Andreopoulos B."/>
            <person name="Lipzen A."/>
            <person name="Chen C."/>
            <person name="Yanf M."/>
            <person name="Daum C."/>
            <person name="Ng V."/>
            <person name="Clum A."/>
            <person name="Steindorff A."/>
            <person name="Ohm R."/>
            <person name="Martin F."/>
            <person name="Silar P."/>
            <person name="Natvig D."/>
            <person name="Lalanne C."/>
            <person name="Gautier V."/>
            <person name="Ament-Velasquez S.L."/>
            <person name="Kruys A."/>
            <person name="Hutchinson M.I."/>
            <person name="Powell A.J."/>
            <person name="Barry K."/>
            <person name="Miller A.N."/>
            <person name="Grigoriev I.V."/>
            <person name="Debuchy R."/>
            <person name="Gladieux P."/>
            <person name="Thoren M.H."/>
            <person name="Johannesson H."/>
        </authorList>
    </citation>
    <scope>NUCLEOTIDE SEQUENCE</scope>
    <source>
        <strain evidence="8">SMH2532-1</strain>
    </source>
</reference>
<evidence type="ECO:0000256" key="5">
    <source>
        <dbReference type="ARBA" id="ARBA00023306"/>
    </source>
</evidence>
<evidence type="ECO:0000256" key="4">
    <source>
        <dbReference type="ARBA" id="ARBA00022786"/>
    </source>
</evidence>
<gene>
    <name evidence="8" type="ORF">B0T16DRAFT_443585</name>
</gene>
<comment type="similarity">
    <text evidence="1">Belongs to the APC13 family.</text>
</comment>
<feature type="region of interest" description="Disordered" evidence="6">
    <location>
        <begin position="540"/>
        <end position="577"/>
    </location>
</feature>
<keyword evidence="9" id="KW-1185">Reference proteome</keyword>